<gene>
    <name evidence="1" type="ORF">OC610_29415</name>
</gene>
<dbReference type="SUPFAM" id="SSF52172">
    <property type="entry name" value="CheY-like"/>
    <property type="match status" value="1"/>
</dbReference>
<evidence type="ECO:0000313" key="1">
    <source>
        <dbReference type="EMBL" id="MCW1248574.1"/>
    </source>
</evidence>
<comment type="caution">
    <text evidence="1">The sequence shown here is derived from an EMBL/GenBank/DDBJ whole genome shotgun (WGS) entry which is preliminary data.</text>
</comment>
<evidence type="ECO:0000313" key="2">
    <source>
        <dbReference type="Proteomes" id="UP001061999"/>
    </source>
</evidence>
<dbReference type="EMBL" id="JAOSHO010001168">
    <property type="protein sequence ID" value="MCW1248574.1"/>
    <property type="molecule type" value="Genomic_DNA"/>
</dbReference>
<dbReference type="Proteomes" id="UP001061999">
    <property type="component" value="Unassembled WGS sequence"/>
</dbReference>
<accession>A0ABT3FI94</accession>
<feature type="non-terminal residue" evidence="1">
    <location>
        <position position="31"/>
    </location>
</feature>
<organism evidence="1 2">
    <name type="scientific">Pseudomonas agronomica</name>
    <dbReference type="NCBI Taxonomy" id="2979328"/>
    <lineage>
        <taxon>Bacteria</taxon>
        <taxon>Pseudomonadati</taxon>
        <taxon>Pseudomonadota</taxon>
        <taxon>Gammaproteobacteria</taxon>
        <taxon>Pseudomonadales</taxon>
        <taxon>Pseudomonadaceae</taxon>
        <taxon>Pseudomonas</taxon>
    </lineage>
</organism>
<sequence length="31" mass="3417">MPHILIVEDEAAIADTLVFALQGEGFDTTWL</sequence>
<dbReference type="InterPro" id="IPR011006">
    <property type="entry name" value="CheY-like_superfamily"/>
</dbReference>
<name>A0ABT3FI94_9PSED</name>
<dbReference type="Gene3D" id="3.40.50.2300">
    <property type="match status" value="1"/>
</dbReference>
<proteinExistence type="predicted"/>
<keyword evidence="2" id="KW-1185">Reference proteome</keyword>
<protein>
    <submittedName>
        <fullName evidence="1">Two-component system response regulator CreB</fullName>
    </submittedName>
</protein>
<reference evidence="1" key="1">
    <citation type="submission" date="2022-07" db="EMBL/GenBank/DDBJ databases">
        <title>Pseudomonas agronomica sp. nov.: a novel bacterium with biotechnological application in the synthesis of biofertilizers from valorized agricultural residues.</title>
        <authorList>
            <person name="Robas M."/>
            <person name="Fernandez V.M."/>
            <person name="Luna L."/>
            <person name="Provanza A."/>
            <person name="Jimenez P.A."/>
        </authorList>
    </citation>
    <scope>NUCLEOTIDE SEQUENCE</scope>
    <source>
        <strain evidence="1">SAICEU22T</strain>
    </source>
</reference>